<organism evidence="2">
    <name type="scientific">Cyprideis torosa</name>
    <dbReference type="NCBI Taxonomy" id="163714"/>
    <lineage>
        <taxon>Eukaryota</taxon>
        <taxon>Metazoa</taxon>
        <taxon>Ecdysozoa</taxon>
        <taxon>Arthropoda</taxon>
        <taxon>Crustacea</taxon>
        <taxon>Oligostraca</taxon>
        <taxon>Ostracoda</taxon>
        <taxon>Podocopa</taxon>
        <taxon>Podocopida</taxon>
        <taxon>Cytherocopina</taxon>
        <taxon>Cytheroidea</taxon>
        <taxon>Cytherideidae</taxon>
        <taxon>Cyprideis</taxon>
    </lineage>
</organism>
<name>A0A7R8ZLU7_9CRUS</name>
<sequence length="379" mass="41164">MQTRTYECPPLPRLVLKPQQQNGRTLPRPPPRAPPPKPRRVNVPSPSDVDAEDEVSSPYDEDSPRSVADEDPSSEGSVTRRVGRPERRPLVRRLPVTASQKPVHLTTPSPEPGGPRRVGSAPRPPVPKKPTHNELLKRQEVIESLEALLAKGPPSSIGHPSEPDDSASTVLDRRKPLDDGQLVDGQLDQFVPPLPPGIIESRSHLNLATSTADADIESAKSANSYSGGGTLDRILTRNGFSQSSAKKTKDGKNGAVKNKFATVRALTGTNLASRLSKAISYSSLSFGSRPRKSVLTSSTFDLGHTVCGKKAAAEKKKKMERDALQVNSAKLLPDVLQETSSKSKANFVEFNQLQTFVLERTDVVVPQHGICLDQFRKLS</sequence>
<proteinExistence type="predicted"/>
<gene>
    <name evidence="2" type="ORF">CTOB1V02_LOCUS2811</name>
</gene>
<accession>A0A7R8ZLU7</accession>
<dbReference type="AlphaFoldDB" id="A0A7R8ZLU7"/>
<feature type="compositionally biased region" description="Basic and acidic residues" evidence="1">
    <location>
        <begin position="131"/>
        <end position="141"/>
    </location>
</feature>
<feature type="region of interest" description="Disordered" evidence="1">
    <location>
        <begin position="1"/>
        <end position="172"/>
    </location>
</feature>
<dbReference type="EMBL" id="OB660453">
    <property type="protein sequence ID" value="CAD7224859.1"/>
    <property type="molecule type" value="Genomic_DNA"/>
</dbReference>
<evidence type="ECO:0000313" key="2">
    <source>
        <dbReference type="EMBL" id="CAD7224859.1"/>
    </source>
</evidence>
<evidence type="ECO:0000256" key="1">
    <source>
        <dbReference type="SAM" id="MobiDB-lite"/>
    </source>
</evidence>
<reference evidence="2" key="1">
    <citation type="submission" date="2020-11" db="EMBL/GenBank/DDBJ databases">
        <authorList>
            <person name="Tran Van P."/>
        </authorList>
    </citation>
    <scope>NUCLEOTIDE SEQUENCE</scope>
</reference>
<feature type="compositionally biased region" description="Pro residues" evidence="1">
    <location>
        <begin position="27"/>
        <end position="36"/>
    </location>
</feature>
<feature type="compositionally biased region" description="Acidic residues" evidence="1">
    <location>
        <begin position="49"/>
        <end position="61"/>
    </location>
</feature>
<protein>
    <submittedName>
        <fullName evidence="2">Uncharacterized protein</fullName>
    </submittedName>
</protein>